<reference evidence="2" key="1">
    <citation type="submission" date="2021-10" db="EMBL/GenBank/DDBJ databases">
        <title>Gramella sp. ASW11-100T, isolated from marine sediment.</title>
        <authorList>
            <person name="Xia C."/>
        </authorList>
    </citation>
    <scope>NUCLEOTIDE SEQUENCE</scope>
    <source>
        <strain evidence="2">ASW11-100</strain>
    </source>
</reference>
<dbReference type="AlphaFoldDB" id="A0A9X1LIN3"/>
<dbReference type="Pfam" id="PF01966">
    <property type="entry name" value="HD"/>
    <property type="match status" value="1"/>
</dbReference>
<organism evidence="2 3">
    <name type="scientific">Christiangramia sediminis</name>
    <dbReference type="NCBI Taxonomy" id="2881336"/>
    <lineage>
        <taxon>Bacteria</taxon>
        <taxon>Pseudomonadati</taxon>
        <taxon>Bacteroidota</taxon>
        <taxon>Flavobacteriia</taxon>
        <taxon>Flavobacteriales</taxon>
        <taxon>Flavobacteriaceae</taxon>
        <taxon>Christiangramia</taxon>
    </lineage>
</organism>
<comment type="caution">
    <text evidence="2">The sequence shown here is derived from an EMBL/GenBank/DDBJ whole genome shotgun (WGS) entry which is preliminary data.</text>
</comment>
<evidence type="ECO:0000259" key="1">
    <source>
        <dbReference type="SMART" id="SM00471"/>
    </source>
</evidence>
<name>A0A9X1LIN3_9FLAO</name>
<accession>A0A9X1LIN3</accession>
<dbReference type="InterPro" id="IPR006674">
    <property type="entry name" value="HD_domain"/>
</dbReference>
<dbReference type="Gene3D" id="1.10.3210.10">
    <property type="entry name" value="Hypothetical protein af1432"/>
    <property type="match status" value="1"/>
</dbReference>
<evidence type="ECO:0000313" key="3">
    <source>
        <dbReference type="Proteomes" id="UP001139414"/>
    </source>
</evidence>
<feature type="domain" description="HD/PDEase" evidence="1">
    <location>
        <begin position="22"/>
        <end position="136"/>
    </location>
</feature>
<sequence>MSKSDIFNNVYERLENNLPGSLSYHDAEHTKSVVEKSVYLAEKEDLSASEIEIIKVAALYHDAGFMLGRDEHEDKSCKLATKELPAYNYSKEQIKTICGMINATRIPQKTHNIYEDIVADADLFYLGTETYDYYSNKLYLEIKHSRPDISEKDWLKIQLDFLQSHKFHTKYGIEILAPVKKKHLKKLIKRWAKLQS</sequence>
<dbReference type="Proteomes" id="UP001139414">
    <property type="component" value="Unassembled WGS sequence"/>
</dbReference>
<dbReference type="EMBL" id="JAJBZG010000002">
    <property type="protein sequence ID" value="MCB7481058.1"/>
    <property type="molecule type" value="Genomic_DNA"/>
</dbReference>
<proteinExistence type="predicted"/>
<dbReference type="RefSeq" id="WP_229339647.1">
    <property type="nucleotide sequence ID" value="NZ_JAJBZG010000002.1"/>
</dbReference>
<dbReference type="InterPro" id="IPR003607">
    <property type="entry name" value="HD/PDEase_dom"/>
</dbReference>
<dbReference type="CDD" id="cd00077">
    <property type="entry name" value="HDc"/>
    <property type="match status" value="1"/>
</dbReference>
<dbReference type="SUPFAM" id="SSF109604">
    <property type="entry name" value="HD-domain/PDEase-like"/>
    <property type="match status" value="1"/>
</dbReference>
<dbReference type="SMART" id="SM00471">
    <property type="entry name" value="HDc"/>
    <property type="match status" value="1"/>
</dbReference>
<keyword evidence="3" id="KW-1185">Reference proteome</keyword>
<protein>
    <submittedName>
        <fullName evidence="2">HD domain-containing protein</fullName>
    </submittedName>
</protein>
<evidence type="ECO:0000313" key="2">
    <source>
        <dbReference type="EMBL" id="MCB7481058.1"/>
    </source>
</evidence>
<gene>
    <name evidence="2" type="ORF">LGQ90_07265</name>
</gene>